<dbReference type="PANTHER" id="PTHR15034:SF5">
    <property type="entry name" value="DEATH DOMAIN-CONTAINING PROTEIN CRADD"/>
    <property type="match status" value="1"/>
</dbReference>
<accession>A0A5N5T0P1</accession>
<dbReference type="Proteomes" id="UP000326759">
    <property type="component" value="Unassembled WGS sequence"/>
</dbReference>
<dbReference type="PROSITE" id="PS50209">
    <property type="entry name" value="CARD"/>
    <property type="match status" value="1"/>
</dbReference>
<dbReference type="SUPFAM" id="SSF47986">
    <property type="entry name" value="DEATH domain"/>
    <property type="match status" value="1"/>
</dbReference>
<sequence length="137" mass="15861">MYSFGSNCNIIFNKMDDHMKELLFIHRNKFASLDIERLIPPLRENNILTQDDIDNLRRQANPVQRMHNLLDILPSKGSQAFQTLCLALENISPHLLTIMLMGTSQRLQFYPSRQGSTFPTTPKIQERKTQAQFSLSI</sequence>
<evidence type="ECO:0000313" key="3">
    <source>
        <dbReference type="Proteomes" id="UP000326759"/>
    </source>
</evidence>
<keyword evidence="3" id="KW-1185">Reference proteome</keyword>
<protein>
    <recommendedName>
        <fullName evidence="1">CARD domain-containing protein</fullName>
    </recommendedName>
</protein>
<comment type="caution">
    <text evidence="2">The sequence shown here is derived from an EMBL/GenBank/DDBJ whole genome shotgun (WGS) entry which is preliminary data.</text>
</comment>
<proteinExistence type="predicted"/>
<dbReference type="InterPro" id="IPR001315">
    <property type="entry name" value="CARD"/>
</dbReference>
<dbReference type="CDD" id="cd01671">
    <property type="entry name" value="CARD"/>
    <property type="match status" value="1"/>
</dbReference>
<gene>
    <name evidence="2" type="ORF">Anas_12058</name>
</gene>
<dbReference type="SMART" id="SM00114">
    <property type="entry name" value="CARD"/>
    <property type="match status" value="1"/>
</dbReference>
<dbReference type="OrthoDB" id="10031931at2759"/>
<feature type="domain" description="CARD" evidence="1">
    <location>
        <begin position="15"/>
        <end position="103"/>
    </location>
</feature>
<dbReference type="Pfam" id="PF00619">
    <property type="entry name" value="CARD"/>
    <property type="match status" value="1"/>
</dbReference>
<name>A0A5N5T0P1_9CRUS</name>
<dbReference type="PANTHER" id="PTHR15034">
    <property type="entry name" value="DEATH DOMAIN-CONTAINING PROTEIN CRADD"/>
    <property type="match status" value="1"/>
</dbReference>
<dbReference type="Gene3D" id="1.10.533.10">
    <property type="entry name" value="Death Domain, Fas"/>
    <property type="match status" value="1"/>
</dbReference>
<dbReference type="InterPro" id="IPR011029">
    <property type="entry name" value="DEATH-like_dom_sf"/>
</dbReference>
<organism evidence="2 3">
    <name type="scientific">Armadillidium nasatum</name>
    <dbReference type="NCBI Taxonomy" id="96803"/>
    <lineage>
        <taxon>Eukaryota</taxon>
        <taxon>Metazoa</taxon>
        <taxon>Ecdysozoa</taxon>
        <taxon>Arthropoda</taxon>
        <taxon>Crustacea</taxon>
        <taxon>Multicrustacea</taxon>
        <taxon>Malacostraca</taxon>
        <taxon>Eumalacostraca</taxon>
        <taxon>Peracarida</taxon>
        <taxon>Isopoda</taxon>
        <taxon>Oniscidea</taxon>
        <taxon>Crinocheta</taxon>
        <taxon>Armadillidiidae</taxon>
        <taxon>Armadillidium</taxon>
    </lineage>
</organism>
<evidence type="ECO:0000259" key="1">
    <source>
        <dbReference type="PROSITE" id="PS50209"/>
    </source>
</evidence>
<dbReference type="AlphaFoldDB" id="A0A5N5T0P1"/>
<evidence type="ECO:0000313" key="2">
    <source>
        <dbReference type="EMBL" id="KAB7499872.1"/>
    </source>
</evidence>
<dbReference type="EMBL" id="SEYY01016238">
    <property type="protein sequence ID" value="KAB7499872.1"/>
    <property type="molecule type" value="Genomic_DNA"/>
</dbReference>
<reference evidence="2 3" key="1">
    <citation type="journal article" date="2019" name="PLoS Biol.">
        <title>Sex chromosomes control vertical transmission of feminizing Wolbachia symbionts in an isopod.</title>
        <authorList>
            <person name="Becking T."/>
            <person name="Chebbi M.A."/>
            <person name="Giraud I."/>
            <person name="Moumen B."/>
            <person name="Laverre T."/>
            <person name="Caubet Y."/>
            <person name="Peccoud J."/>
            <person name="Gilbert C."/>
            <person name="Cordaux R."/>
        </authorList>
    </citation>
    <scope>NUCLEOTIDE SEQUENCE [LARGE SCALE GENOMIC DNA]</scope>
    <source>
        <strain evidence="2">ANa2</strain>
        <tissue evidence="2">Whole body excluding digestive tract and cuticle</tissue>
    </source>
</reference>
<dbReference type="GO" id="GO:0070513">
    <property type="term" value="F:death domain binding"/>
    <property type="evidence" value="ECO:0007669"/>
    <property type="project" value="InterPro"/>
</dbReference>
<dbReference type="InterPro" id="IPR037939">
    <property type="entry name" value="CRADD"/>
</dbReference>
<dbReference type="GO" id="GO:0002020">
    <property type="term" value="F:protease binding"/>
    <property type="evidence" value="ECO:0007669"/>
    <property type="project" value="InterPro"/>
</dbReference>
<dbReference type="GO" id="GO:0042981">
    <property type="term" value="P:regulation of apoptotic process"/>
    <property type="evidence" value="ECO:0007669"/>
    <property type="project" value="InterPro"/>
</dbReference>